<gene>
    <name evidence="4" type="ORF">G293_01200</name>
</gene>
<evidence type="ECO:0000313" key="4">
    <source>
        <dbReference type="EMBL" id="AKK19872.1"/>
    </source>
</evidence>
<dbReference type="GO" id="GO:0009294">
    <property type="term" value="P:DNA-mediated transformation"/>
    <property type="evidence" value="ECO:0007669"/>
    <property type="project" value="InterPro"/>
</dbReference>
<reference evidence="4 5" key="1">
    <citation type="journal article" date="2015" name="Genome Announc.">
        <title>Complete Genome Sequence of 'Candidatus Liberibacter africanus,' a Bacterium Associated with Citrus Huanglongbing.</title>
        <authorList>
            <person name="Lin H."/>
            <person name="Pietersen G."/>
            <person name="Han C."/>
            <person name="Read D.A."/>
            <person name="Lou B."/>
            <person name="Gupta G."/>
            <person name="Civerolo E.L."/>
        </authorList>
    </citation>
    <scope>NUCLEOTIDE SEQUENCE [LARGE SCALE GENOMIC DNA]</scope>
    <source>
        <strain evidence="4 5">PTSAPSY</strain>
    </source>
</reference>
<feature type="domain" description="Smf/DprA SLOG" evidence="2">
    <location>
        <begin position="87"/>
        <end position="295"/>
    </location>
</feature>
<evidence type="ECO:0000256" key="1">
    <source>
        <dbReference type="ARBA" id="ARBA00006525"/>
    </source>
</evidence>
<dbReference type="Pfam" id="PF21102">
    <property type="entry name" value="DprA_N"/>
    <property type="match status" value="1"/>
</dbReference>
<dbReference type="STRING" id="1277257.G293_01200"/>
<evidence type="ECO:0000259" key="2">
    <source>
        <dbReference type="Pfam" id="PF02481"/>
    </source>
</evidence>
<comment type="similarity">
    <text evidence="1">Belongs to the DprA/Smf family.</text>
</comment>
<dbReference type="AlphaFoldDB" id="A0A0G3I820"/>
<dbReference type="NCBIfam" id="TIGR00732">
    <property type="entry name" value="dprA"/>
    <property type="match status" value="1"/>
</dbReference>
<dbReference type="SUPFAM" id="SSF102405">
    <property type="entry name" value="MCP/YpsA-like"/>
    <property type="match status" value="1"/>
</dbReference>
<evidence type="ECO:0000313" key="5">
    <source>
        <dbReference type="Proteomes" id="UP000035503"/>
    </source>
</evidence>
<protein>
    <submittedName>
        <fullName evidence="4">Uncharacterized protein</fullName>
    </submittedName>
</protein>
<dbReference type="InterPro" id="IPR057666">
    <property type="entry name" value="DrpA_SLOG"/>
</dbReference>
<feature type="domain" description="DprA winged helix" evidence="3">
    <location>
        <begin position="326"/>
        <end position="377"/>
    </location>
</feature>
<dbReference type="OrthoDB" id="9785707at2"/>
<dbReference type="Proteomes" id="UP000035503">
    <property type="component" value="Chromosome"/>
</dbReference>
<dbReference type="PANTHER" id="PTHR43022:SF1">
    <property type="entry name" value="PROTEIN SMF"/>
    <property type="match status" value="1"/>
</dbReference>
<dbReference type="PATRIC" id="fig|1277257.4.peg.261"/>
<sequence length="389" mass="42687">MQKNNPPKRGVYLTDDQKVSWLRLIRSDNIGPATFRDMINYFGSAEQALEMIPELTQQGGINKKARVYPKELAEKEIEIAHSYGAQFVALSEPNYPPALRYIDCPPPLLSIKGNLNAVCKKPAVGIVGTRYPSISGIKFTEKIAREIGAEDYSIVSGLALGIDAAAHRAALKTGTIAVMAGGLDRLYPPENRSLLEDILSNEGIAISEMPFGWEPRAYDFPRRNRLIAGIGLGLIVIEAAKRSGSLITSRIAGEYGRLVFSVPGSPLDPRCEGTNQLIKDVATLITSAHDVLQMLHSQVEQNFFSSSSSDINKTKDLNIANGIEYTQDERMRITQSLNNVPIHIDDIIHHTGINATIVYLVLLELDLAGKLCHHPEGKVSLTMQFPSSQ</sequence>
<dbReference type="EMBL" id="CP004021">
    <property type="protein sequence ID" value="AKK19872.1"/>
    <property type="molecule type" value="Genomic_DNA"/>
</dbReference>
<dbReference type="Gene3D" id="3.40.50.450">
    <property type="match status" value="1"/>
</dbReference>
<name>A0A0G3I820_LIBAF</name>
<accession>A0A0G3I820</accession>
<evidence type="ECO:0000259" key="3">
    <source>
        <dbReference type="Pfam" id="PF17782"/>
    </source>
</evidence>
<proteinExistence type="inferred from homology"/>
<dbReference type="InterPro" id="IPR003488">
    <property type="entry name" value="DprA"/>
</dbReference>
<dbReference type="PANTHER" id="PTHR43022">
    <property type="entry name" value="PROTEIN SMF"/>
    <property type="match status" value="1"/>
</dbReference>
<dbReference type="Gene3D" id="1.10.10.10">
    <property type="entry name" value="Winged helix-like DNA-binding domain superfamily/Winged helix DNA-binding domain"/>
    <property type="match status" value="1"/>
</dbReference>
<dbReference type="InterPro" id="IPR041614">
    <property type="entry name" value="DprA_WH"/>
</dbReference>
<dbReference type="Pfam" id="PF02481">
    <property type="entry name" value="DNA_processg_A"/>
    <property type="match status" value="1"/>
</dbReference>
<dbReference type="KEGG" id="lau:G293_01200"/>
<dbReference type="RefSeq" id="WP_047263940.1">
    <property type="nucleotide sequence ID" value="NZ_CP004021.1"/>
</dbReference>
<keyword evidence="5" id="KW-1185">Reference proteome</keyword>
<dbReference type="Pfam" id="PF17782">
    <property type="entry name" value="WHD_DprA"/>
    <property type="match status" value="1"/>
</dbReference>
<organism evidence="4 5">
    <name type="scientific">Candidatus Liberibacter africanus PTSAPSY</name>
    <dbReference type="NCBI Taxonomy" id="1277257"/>
    <lineage>
        <taxon>Bacteria</taxon>
        <taxon>Pseudomonadati</taxon>
        <taxon>Pseudomonadota</taxon>
        <taxon>Alphaproteobacteria</taxon>
        <taxon>Hyphomicrobiales</taxon>
        <taxon>Rhizobiaceae</taxon>
        <taxon>Liberibacter</taxon>
    </lineage>
</organism>
<dbReference type="InterPro" id="IPR036388">
    <property type="entry name" value="WH-like_DNA-bd_sf"/>
</dbReference>